<dbReference type="InterPro" id="IPR013830">
    <property type="entry name" value="SGNH_hydro"/>
</dbReference>
<dbReference type="CDD" id="cd00229">
    <property type="entry name" value="SGNH_hydrolase"/>
    <property type="match status" value="1"/>
</dbReference>
<feature type="domain" description="SGNH hydrolase-type esterase" evidence="1">
    <location>
        <begin position="57"/>
        <end position="208"/>
    </location>
</feature>
<evidence type="ECO:0000259" key="1">
    <source>
        <dbReference type="Pfam" id="PF13472"/>
    </source>
</evidence>
<dbReference type="SUPFAM" id="SSF52266">
    <property type="entry name" value="SGNH hydrolase"/>
    <property type="match status" value="1"/>
</dbReference>
<name>A0ABP7HSV4_9ACTN</name>
<dbReference type="RefSeq" id="WP_344771854.1">
    <property type="nucleotide sequence ID" value="NZ_BAABAH010000001.1"/>
</dbReference>
<dbReference type="Gene3D" id="3.40.50.1110">
    <property type="entry name" value="SGNH hydrolase"/>
    <property type="match status" value="1"/>
</dbReference>
<evidence type="ECO:0000313" key="3">
    <source>
        <dbReference type="Proteomes" id="UP001501821"/>
    </source>
</evidence>
<evidence type="ECO:0000313" key="2">
    <source>
        <dbReference type="EMBL" id="GAA3802237.1"/>
    </source>
</evidence>
<gene>
    <name evidence="2" type="ORF">GCM10022242_01520</name>
</gene>
<reference evidence="3" key="1">
    <citation type="journal article" date="2019" name="Int. J. Syst. Evol. Microbiol.">
        <title>The Global Catalogue of Microorganisms (GCM) 10K type strain sequencing project: providing services to taxonomists for standard genome sequencing and annotation.</title>
        <authorList>
            <consortium name="The Broad Institute Genomics Platform"/>
            <consortium name="The Broad Institute Genome Sequencing Center for Infectious Disease"/>
            <person name="Wu L."/>
            <person name="Ma J."/>
        </authorList>
    </citation>
    <scope>NUCLEOTIDE SEQUENCE [LARGE SCALE GENOMIC DNA]</scope>
    <source>
        <strain evidence="3">JCM 16953</strain>
    </source>
</reference>
<dbReference type="InterPro" id="IPR036514">
    <property type="entry name" value="SGNH_hydro_sf"/>
</dbReference>
<accession>A0ABP7HSV4</accession>
<protein>
    <recommendedName>
        <fullName evidence="1">SGNH hydrolase-type esterase domain-containing protein</fullName>
    </recommendedName>
</protein>
<comment type="caution">
    <text evidence="2">The sequence shown here is derived from an EMBL/GenBank/DDBJ whole genome shotgun (WGS) entry which is preliminary data.</text>
</comment>
<organism evidence="2 3">
    <name type="scientific">Nocardioides panacisoli</name>
    <dbReference type="NCBI Taxonomy" id="627624"/>
    <lineage>
        <taxon>Bacteria</taxon>
        <taxon>Bacillati</taxon>
        <taxon>Actinomycetota</taxon>
        <taxon>Actinomycetes</taxon>
        <taxon>Propionibacteriales</taxon>
        <taxon>Nocardioidaceae</taxon>
        <taxon>Nocardioides</taxon>
    </lineage>
</organism>
<keyword evidence="3" id="KW-1185">Reference proteome</keyword>
<dbReference type="EMBL" id="BAABAH010000001">
    <property type="protein sequence ID" value="GAA3802237.1"/>
    <property type="molecule type" value="Genomic_DNA"/>
</dbReference>
<sequence length="228" mass="24239">MQTRGRIAAAAIVVALVATVIAVLSARAGAHNVCAGNRSQAQERGALVTGTGPEVLVIGDSYSVGLGVKPAESWPTYLPGRVRVDGFSGSGFSYAASGCPGVDYATRAETSVLESTKYVVVEGGLNDYDQPMSEVQDGFRRLMQVLGDREVLIVGPANAPSRVEEVPGIDEELARLSKEYGATYLSMLDLDLSYQDDDLHPDVNGHRLFGERVATAVENAWHLSDRVG</sequence>
<dbReference type="Proteomes" id="UP001501821">
    <property type="component" value="Unassembled WGS sequence"/>
</dbReference>
<proteinExistence type="predicted"/>
<dbReference type="Pfam" id="PF13472">
    <property type="entry name" value="Lipase_GDSL_2"/>
    <property type="match status" value="1"/>
</dbReference>